<comment type="caution">
    <text evidence="2">The sequence shown here is derived from an EMBL/GenBank/DDBJ whole genome shotgun (WGS) entry which is preliminary data.</text>
</comment>
<feature type="transmembrane region" description="Helical" evidence="1">
    <location>
        <begin position="188"/>
        <end position="207"/>
    </location>
</feature>
<evidence type="ECO:0000256" key="1">
    <source>
        <dbReference type="SAM" id="Phobius"/>
    </source>
</evidence>
<feature type="transmembrane region" description="Helical" evidence="1">
    <location>
        <begin position="350"/>
        <end position="371"/>
    </location>
</feature>
<feature type="transmembrane region" description="Helical" evidence="1">
    <location>
        <begin position="133"/>
        <end position="152"/>
    </location>
</feature>
<feature type="transmembrane region" description="Helical" evidence="1">
    <location>
        <begin position="98"/>
        <end position="121"/>
    </location>
</feature>
<keyword evidence="1" id="KW-0472">Membrane</keyword>
<evidence type="ECO:0000313" key="2">
    <source>
        <dbReference type="EMBL" id="MBS4181195.1"/>
    </source>
</evidence>
<name>A0A942Y8T1_9BACI</name>
<protein>
    <submittedName>
        <fullName evidence="2">ABC transporter permease</fullName>
    </submittedName>
</protein>
<feature type="transmembrane region" description="Helical" evidence="1">
    <location>
        <begin position="57"/>
        <end position="78"/>
    </location>
</feature>
<feature type="transmembrane region" description="Helical" evidence="1">
    <location>
        <begin position="377"/>
        <end position="396"/>
    </location>
</feature>
<dbReference type="Proteomes" id="UP000677265">
    <property type="component" value="Unassembled WGS sequence"/>
</dbReference>
<feature type="transmembrane region" description="Helical" evidence="1">
    <location>
        <begin position="284"/>
        <end position="303"/>
    </location>
</feature>
<evidence type="ECO:0000313" key="3">
    <source>
        <dbReference type="EMBL" id="MCH6265266.1"/>
    </source>
</evidence>
<feature type="transmembrane region" description="Helical" evidence="1">
    <location>
        <begin position="309"/>
        <end position="329"/>
    </location>
</feature>
<evidence type="ECO:0000313" key="4">
    <source>
        <dbReference type="Proteomes" id="UP000677265"/>
    </source>
</evidence>
<dbReference type="EMBL" id="JAGYPE020000008">
    <property type="protein sequence ID" value="MCH6265266.1"/>
    <property type="molecule type" value="Genomic_DNA"/>
</dbReference>
<dbReference type="EMBL" id="JAGYPE010000001">
    <property type="protein sequence ID" value="MBS4181195.1"/>
    <property type="molecule type" value="Genomic_DNA"/>
</dbReference>
<accession>A0A942Y8T1</accession>
<keyword evidence="1" id="KW-1133">Transmembrane helix</keyword>
<keyword evidence="1" id="KW-0812">Transmembrane</keyword>
<dbReference type="GO" id="GO:0016020">
    <property type="term" value="C:membrane"/>
    <property type="evidence" value="ECO:0007669"/>
    <property type="project" value="InterPro"/>
</dbReference>
<feature type="transmembrane region" description="Helical" evidence="1">
    <location>
        <begin position="25"/>
        <end position="45"/>
    </location>
</feature>
<gene>
    <name evidence="3" type="ORF">KHB02_006955</name>
    <name evidence="2" type="ORF">KHB02_07250</name>
</gene>
<reference evidence="2" key="1">
    <citation type="submission" date="2021-05" db="EMBL/GenBank/DDBJ databases">
        <title>Novel Bacillus species.</title>
        <authorList>
            <person name="Liu G."/>
        </authorList>
    </citation>
    <scope>NUCLEOTIDE SEQUENCE</scope>
    <source>
        <strain evidence="2 4">FJAT-50051</strain>
    </source>
</reference>
<dbReference type="PIRSF" id="PIRSF037259">
    <property type="entry name" value="EcsB_ABC"/>
    <property type="match status" value="1"/>
</dbReference>
<dbReference type="AlphaFoldDB" id="A0A942Y8T1"/>
<dbReference type="RefSeq" id="WP_213141066.1">
    <property type="nucleotide sequence ID" value="NZ_JAGYPE020000008.1"/>
</dbReference>
<dbReference type="Pfam" id="PF05975">
    <property type="entry name" value="EcsB"/>
    <property type="match status" value="1"/>
</dbReference>
<sequence>MFNAVKLWKERAGRRVKDLSTYLRYIFNGHLVIVLLFLIGSGAYYYQEWIKTLSTDFPAEIILALFISFFLTYSPVYNFLLEADKVFLLPLEDKLKGYFLRSGFVSFIFQGYILLLIFAVLMPMYAHISSTGFRLFFPFLIVLFVIKGWNLLVSWRISYFVQTSVHRWDLTVRYFINLSLTYLLFKQANFVVLLVIALIMVLYYFFFHNRTKALGLKWDLLIDQEEKRMASFYRLANMFTDVPKLKDTVKRRKWLDFLLGRIRFSQEKTYLYLYARTFLRSSDYLGLFVRLTVIGILGIYFISFGLGQILISILFLYLTGFQLLPLIHHHQNKLWVDLYPVAEKHKHDDFHLLLMVILTIENIVFALFIFLKGEISLALLELAAGLLFNFLFVYFYSKNRMKDKMTPL</sequence>
<proteinExistence type="predicted"/>
<dbReference type="InterPro" id="IPR010288">
    <property type="entry name" value="EcsB_ABC"/>
</dbReference>
<keyword evidence="4" id="KW-1185">Reference proteome</keyword>
<organism evidence="2">
    <name type="scientific">Neobacillus citreus</name>
    <dbReference type="NCBI Taxonomy" id="2833578"/>
    <lineage>
        <taxon>Bacteria</taxon>
        <taxon>Bacillati</taxon>
        <taxon>Bacillota</taxon>
        <taxon>Bacilli</taxon>
        <taxon>Bacillales</taxon>
        <taxon>Bacillaceae</taxon>
        <taxon>Neobacillus</taxon>
    </lineage>
</organism>